<dbReference type="PANTHER" id="PTHR42988">
    <property type="entry name" value="PHOSPHOHYDROLASE"/>
    <property type="match status" value="1"/>
</dbReference>
<dbReference type="AlphaFoldDB" id="A0A6J4J3B2"/>
<dbReference type="EMBL" id="CADCTC010000167">
    <property type="protein sequence ID" value="CAA9265840.1"/>
    <property type="molecule type" value="Genomic_DNA"/>
</dbReference>
<feature type="domain" description="Calcineurin-like phosphoesterase" evidence="5">
    <location>
        <begin position="1"/>
        <end position="199"/>
    </location>
</feature>
<dbReference type="SUPFAM" id="SSF56300">
    <property type="entry name" value="Metallo-dependent phosphatases"/>
    <property type="match status" value="1"/>
</dbReference>
<evidence type="ECO:0000256" key="4">
    <source>
        <dbReference type="ARBA" id="ARBA00025742"/>
    </source>
</evidence>
<dbReference type="GO" id="GO:0046872">
    <property type="term" value="F:metal ion binding"/>
    <property type="evidence" value="ECO:0007669"/>
    <property type="project" value="UniProtKB-KW"/>
</dbReference>
<reference evidence="6" key="1">
    <citation type="submission" date="2020-02" db="EMBL/GenBank/DDBJ databases">
        <authorList>
            <person name="Meier V. D."/>
        </authorList>
    </citation>
    <scope>NUCLEOTIDE SEQUENCE</scope>
    <source>
        <strain evidence="6">AVDCRST_MAG77</strain>
    </source>
</reference>
<gene>
    <name evidence="6" type="ORF">AVDCRST_MAG77-2899</name>
</gene>
<dbReference type="PANTHER" id="PTHR42988:SF2">
    <property type="entry name" value="CYCLIC NUCLEOTIDE PHOSPHODIESTERASE CBUA0032-RELATED"/>
    <property type="match status" value="1"/>
</dbReference>
<dbReference type="Pfam" id="PF00149">
    <property type="entry name" value="Metallophos"/>
    <property type="match status" value="1"/>
</dbReference>
<accession>A0A6J4J3B2</accession>
<organism evidence="6">
    <name type="scientific">uncultured Chloroflexota bacterium</name>
    <dbReference type="NCBI Taxonomy" id="166587"/>
    <lineage>
        <taxon>Bacteria</taxon>
        <taxon>Bacillati</taxon>
        <taxon>Chloroflexota</taxon>
        <taxon>environmental samples</taxon>
    </lineage>
</organism>
<evidence type="ECO:0000259" key="5">
    <source>
        <dbReference type="Pfam" id="PF00149"/>
    </source>
</evidence>
<sequence>MRLALITDLHFRGAVPGTSRIAKREGRRALELLDQVLERCATAGVDLLVCAGDCVDTHEDPNVFRDLETLRDHFAGAPCPTIVVPGNHDPAPDAFYRVFPQPPRISRFGDVEVLSFYDDSIEGGAQRSTRSYELLDFMRDHLATNPPDVTHTVCVQHYVVHPPHDGPGYAHPYANDAEIRAILESSPRRLLVLSGHNHAGHALTDHNGVTYFTARALCERPYPYYLLDFEGPALHVQSLALDTSHEP</sequence>
<dbReference type="InterPro" id="IPR029052">
    <property type="entry name" value="Metallo-depent_PP-like"/>
</dbReference>
<keyword evidence="3" id="KW-0408">Iron</keyword>
<comment type="similarity">
    <text evidence="4">Belongs to the cyclic nucleotide phosphodiesterase class-III family.</text>
</comment>
<dbReference type="InterPro" id="IPR050884">
    <property type="entry name" value="CNP_phosphodiesterase-III"/>
</dbReference>
<evidence type="ECO:0000256" key="3">
    <source>
        <dbReference type="ARBA" id="ARBA00023004"/>
    </source>
</evidence>
<proteinExistence type="inferred from homology"/>
<name>A0A6J4J3B2_9CHLR</name>
<dbReference type="Gene3D" id="3.60.21.10">
    <property type="match status" value="1"/>
</dbReference>
<evidence type="ECO:0000256" key="2">
    <source>
        <dbReference type="ARBA" id="ARBA00022801"/>
    </source>
</evidence>
<evidence type="ECO:0000256" key="1">
    <source>
        <dbReference type="ARBA" id="ARBA00022723"/>
    </source>
</evidence>
<dbReference type="InterPro" id="IPR004843">
    <property type="entry name" value="Calcineurin-like_PHP"/>
</dbReference>
<evidence type="ECO:0000313" key="6">
    <source>
        <dbReference type="EMBL" id="CAA9265840.1"/>
    </source>
</evidence>
<protein>
    <recommendedName>
        <fullName evidence="5">Calcineurin-like phosphoesterase domain-containing protein</fullName>
    </recommendedName>
</protein>
<dbReference type="GO" id="GO:0016787">
    <property type="term" value="F:hydrolase activity"/>
    <property type="evidence" value="ECO:0007669"/>
    <property type="project" value="UniProtKB-KW"/>
</dbReference>
<keyword evidence="1" id="KW-0479">Metal-binding</keyword>
<keyword evidence="2" id="KW-0378">Hydrolase</keyword>